<reference evidence="6" key="2">
    <citation type="submission" date="2015-01" db="EMBL/GenBank/DDBJ databases">
        <title>Evolutionary Origins and Diversification of the Mycorrhizal Mutualists.</title>
        <authorList>
            <consortium name="DOE Joint Genome Institute"/>
            <consortium name="Mycorrhizal Genomics Consortium"/>
            <person name="Kohler A."/>
            <person name="Kuo A."/>
            <person name="Nagy L.G."/>
            <person name="Floudas D."/>
            <person name="Copeland A."/>
            <person name="Barry K.W."/>
            <person name="Cichocki N."/>
            <person name="Veneault-Fourrey C."/>
            <person name="LaButti K."/>
            <person name="Lindquist E.A."/>
            <person name="Lipzen A."/>
            <person name="Lundell T."/>
            <person name="Morin E."/>
            <person name="Murat C."/>
            <person name="Riley R."/>
            <person name="Ohm R."/>
            <person name="Sun H."/>
            <person name="Tunlid A."/>
            <person name="Henrissat B."/>
            <person name="Grigoriev I.V."/>
            <person name="Hibbett D.S."/>
            <person name="Martin F."/>
        </authorList>
    </citation>
    <scope>NUCLEOTIDE SEQUENCE [LARGE SCALE GENOMIC DNA]</scope>
    <source>
        <strain evidence="6">h7</strain>
    </source>
</reference>
<evidence type="ECO:0000313" key="6">
    <source>
        <dbReference type="Proteomes" id="UP000053424"/>
    </source>
</evidence>
<keyword evidence="6" id="KW-1185">Reference proteome</keyword>
<evidence type="ECO:0000313" key="5">
    <source>
        <dbReference type="EMBL" id="KIM36904.1"/>
    </source>
</evidence>
<evidence type="ECO:0008006" key="7">
    <source>
        <dbReference type="Google" id="ProtNLM"/>
    </source>
</evidence>
<dbReference type="OrthoDB" id="429813at2759"/>
<dbReference type="Pfam" id="PF23562">
    <property type="entry name" value="AMP-binding_C_3"/>
    <property type="match status" value="1"/>
</dbReference>
<dbReference type="AlphaFoldDB" id="A0A0C3BXX1"/>
<dbReference type="Pfam" id="PF07993">
    <property type="entry name" value="NAD_binding_4"/>
    <property type="match status" value="1"/>
</dbReference>
<dbReference type="HOGENOM" id="CLU_002220_1_0_1"/>
<protein>
    <recommendedName>
        <fullName evidence="7">Carrier domain-containing protein</fullName>
    </recommendedName>
</protein>
<dbReference type="InterPro" id="IPR036736">
    <property type="entry name" value="ACP-like_sf"/>
</dbReference>
<dbReference type="STRING" id="686832.A0A0C3BXX1"/>
<proteinExistence type="predicted"/>
<name>A0A0C3BXX1_HEBCY</name>
<dbReference type="PANTHER" id="PTHR43439:SF2">
    <property type="entry name" value="ENZYME, PUTATIVE (JCVI)-RELATED"/>
    <property type="match status" value="1"/>
</dbReference>
<dbReference type="SUPFAM" id="SSF51735">
    <property type="entry name" value="NAD(P)-binding Rossmann-fold domains"/>
    <property type="match status" value="1"/>
</dbReference>
<reference evidence="5 6" key="1">
    <citation type="submission" date="2014-04" db="EMBL/GenBank/DDBJ databases">
        <authorList>
            <consortium name="DOE Joint Genome Institute"/>
            <person name="Kuo A."/>
            <person name="Gay G."/>
            <person name="Dore J."/>
            <person name="Kohler A."/>
            <person name="Nagy L.G."/>
            <person name="Floudas D."/>
            <person name="Copeland A."/>
            <person name="Barry K.W."/>
            <person name="Cichocki N."/>
            <person name="Veneault-Fourrey C."/>
            <person name="LaButti K."/>
            <person name="Lindquist E.A."/>
            <person name="Lipzen A."/>
            <person name="Lundell T."/>
            <person name="Morin E."/>
            <person name="Murat C."/>
            <person name="Sun H."/>
            <person name="Tunlid A."/>
            <person name="Henrissat B."/>
            <person name="Grigoriev I.V."/>
            <person name="Hibbett D.S."/>
            <person name="Martin F."/>
            <person name="Nordberg H.P."/>
            <person name="Cantor M.N."/>
            <person name="Hua S.X."/>
        </authorList>
    </citation>
    <scope>NUCLEOTIDE SEQUENCE [LARGE SCALE GENOMIC DNA]</scope>
    <source>
        <strain evidence="6">h7</strain>
    </source>
</reference>
<dbReference type="Gene3D" id="3.40.50.12780">
    <property type="entry name" value="N-terminal domain of ligase-like"/>
    <property type="match status" value="1"/>
</dbReference>
<evidence type="ECO:0000256" key="1">
    <source>
        <dbReference type="ARBA" id="ARBA00022450"/>
    </source>
</evidence>
<dbReference type="PANTHER" id="PTHR43439">
    <property type="entry name" value="PHENYLACETATE-COENZYME A LIGASE"/>
    <property type="match status" value="1"/>
</dbReference>
<dbReference type="InterPro" id="IPR000873">
    <property type="entry name" value="AMP-dep_synth/lig_dom"/>
</dbReference>
<dbReference type="InterPro" id="IPR013120">
    <property type="entry name" value="FAR_NAD-bd"/>
</dbReference>
<dbReference type="InterPro" id="IPR020845">
    <property type="entry name" value="AMP-binding_CS"/>
</dbReference>
<keyword evidence="2" id="KW-0597">Phosphoprotein</keyword>
<dbReference type="PROSITE" id="PS00455">
    <property type="entry name" value="AMP_BINDING"/>
    <property type="match status" value="1"/>
</dbReference>
<feature type="domain" description="AMP-dependent synthetase/ligase" evidence="3">
    <location>
        <begin position="30"/>
        <end position="361"/>
    </location>
</feature>
<evidence type="ECO:0000256" key="2">
    <source>
        <dbReference type="ARBA" id="ARBA00022553"/>
    </source>
</evidence>
<dbReference type="Pfam" id="PF00501">
    <property type="entry name" value="AMP-binding"/>
    <property type="match status" value="1"/>
</dbReference>
<gene>
    <name evidence="5" type="ORF">M413DRAFT_31301</name>
</gene>
<dbReference type="Gene3D" id="3.40.50.720">
    <property type="entry name" value="NAD(P)-binding Rossmann-like Domain"/>
    <property type="match status" value="1"/>
</dbReference>
<evidence type="ECO:0000259" key="3">
    <source>
        <dbReference type="Pfam" id="PF00501"/>
    </source>
</evidence>
<evidence type="ECO:0000259" key="4">
    <source>
        <dbReference type="Pfam" id="PF07993"/>
    </source>
</evidence>
<dbReference type="InterPro" id="IPR036291">
    <property type="entry name" value="NAD(P)-bd_dom_sf"/>
</dbReference>
<feature type="domain" description="Thioester reductase (TE)" evidence="4">
    <location>
        <begin position="718"/>
        <end position="955"/>
    </location>
</feature>
<dbReference type="Gene3D" id="1.10.1200.10">
    <property type="entry name" value="ACP-like"/>
    <property type="match status" value="1"/>
</dbReference>
<sequence>MSMHSPSFVNPPLDGSITLPEAIEFHWQHNADLPIYVFHEEGKDTSDITEITCLEFGRACHRVATIVNRTFPSVTERPVVAVMAFTDSLFYQAISLGLMKSGFIPFPISPRNTPGAIIQLLTKTSCHRLLATRTTLKDLLDSVKIKLEVTNSSYELMIEEPPSLRDIFPRLGVETEDDPFTPFRTEYKPNLDEIAMYVHSSGSTGLPKAIPPKHQTLIHWISVSLATPFRNHTPRLRMATMHLPPFHGLGTYCQIIWPLLGGVTTAIYPPIVESPECLPTLATAENILDNIQRTASNALITTPAFLQTWAQDRRAVELLSTLQCLLYCGGPVAFEIGDSLVASGVKLSPIYGATECGLITLPFKRKGDEGDWVYLEFSDKAKVRWVPQGDGTYECQSLATATHHLAVENLEDVRGYATSDLFQPHPTKDYLWKIVGRVDDVVIHSSGEKTVPGPMEDIIMSSPHLIGAIIFGRAHDQAGLLVEPKSTYAINVKDEAEVARFRNLIWPIVEDANSVAPAFSKLFKEMILITSKEKPLPRAAKGTVLRKLSLEIYNDEIEALYATVESTERTESTEPPQTWDSENVSQWLIAQIEDLKPGKKITPSYDLFEHGFDSLTATILRRRITGALQSLKLSEGASATKPFNQSTLYTYPTVELLTSFLVDIVSRPPGTRIVDRSPVTAIEEMIERYSFPKKSHAKFSAIPLESESRAAQNVAVLLTGSTGNLGSQILEKLLLNPNIHRVYTHNRASTSSKSQLDRHLDRFRDKGLDSGTLESKKWAPLEGDLATKNLGLSDAIYHELRDSVTVIIHVSWRLDFNLSLQSFESNIRGTYNLIDLGHATGRASTVKFVFTSSAGSALSWDQSRGPYPEEVVMDPQYAVGNGYGESKYVAERTLHTSDLNATSLRIGQITGGPPNGAWATTDWFPILVKSSLELGALPTAHGVVSWIPMDSVAQSVMDLVFSVDTLPPAINIVHSNPVTWNSVIQNVADALVQQLHLPAPLPLVSFQEWFSLLKNHGSSLDEANQVKIPALKLRNFFERLARADVAISSGMTPLSLQAGGGCDFSIEEAEAMSPARRGLQPLSKQDAERWVAYWKGAGLFH</sequence>
<dbReference type="Proteomes" id="UP000053424">
    <property type="component" value="Unassembled WGS sequence"/>
</dbReference>
<dbReference type="InterPro" id="IPR051414">
    <property type="entry name" value="Adenylate-forming_Reductase"/>
</dbReference>
<accession>A0A0C3BXX1</accession>
<keyword evidence="1" id="KW-0596">Phosphopantetheine</keyword>
<organism evidence="5 6">
    <name type="scientific">Hebeloma cylindrosporum</name>
    <dbReference type="NCBI Taxonomy" id="76867"/>
    <lineage>
        <taxon>Eukaryota</taxon>
        <taxon>Fungi</taxon>
        <taxon>Dikarya</taxon>
        <taxon>Basidiomycota</taxon>
        <taxon>Agaricomycotina</taxon>
        <taxon>Agaricomycetes</taxon>
        <taxon>Agaricomycetidae</taxon>
        <taxon>Agaricales</taxon>
        <taxon>Agaricineae</taxon>
        <taxon>Hymenogastraceae</taxon>
        <taxon>Hebeloma</taxon>
    </lineage>
</organism>
<dbReference type="SUPFAM" id="SSF56801">
    <property type="entry name" value="Acetyl-CoA synthetase-like"/>
    <property type="match status" value="1"/>
</dbReference>
<dbReference type="InterPro" id="IPR042099">
    <property type="entry name" value="ANL_N_sf"/>
</dbReference>
<dbReference type="EMBL" id="KN831801">
    <property type="protein sequence ID" value="KIM36904.1"/>
    <property type="molecule type" value="Genomic_DNA"/>
</dbReference>